<proteinExistence type="predicted"/>
<evidence type="ECO:0000313" key="2">
    <source>
        <dbReference type="Proteomes" id="UP000663882"/>
    </source>
</evidence>
<gene>
    <name evidence="1" type="ORF">RFH988_LOCUS3732</name>
</gene>
<protein>
    <submittedName>
        <fullName evidence="1">Uncharacterized protein</fullName>
    </submittedName>
</protein>
<accession>A0A813SC31</accession>
<dbReference type="AlphaFoldDB" id="A0A813SC31"/>
<sequence length="222" mass="25183">MSKQQAQIARTFDFWGGRPLKRTSSDLFFDRPRPTNTIFSGPNALWDQRYPSRELIGDIGEGQASTLRSLDLGYLTRGYLIDPPVRRAAYPGEIGWTVLHLLNMKKPQQLAHAMEKMNGTVITPHIRPLKAIISSTHREVFQKYGSIINIKVIKDKLTGENKDYKPKFAEPFSSKHHCDNEDTLPTPASMYDAISPLYRQKISSTKQYLPLSTCSLSNIESN</sequence>
<dbReference type="EMBL" id="CAJNOO010000092">
    <property type="protein sequence ID" value="CAF0797195.1"/>
    <property type="molecule type" value="Genomic_DNA"/>
</dbReference>
<comment type="caution">
    <text evidence="1">The sequence shown here is derived from an EMBL/GenBank/DDBJ whole genome shotgun (WGS) entry which is preliminary data.</text>
</comment>
<name>A0A813SC31_9BILA</name>
<dbReference type="OrthoDB" id="9983287at2759"/>
<organism evidence="1 2">
    <name type="scientific">Rotaria sordida</name>
    <dbReference type="NCBI Taxonomy" id="392033"/>
    <lineage>
        <taxon>Eukaryota</taxon>
        <taxon>Metazoa</taxon>
        <taxon>Spiralia</taxon>
        <taxon>Gnathifera</taxon>
        <taxon>Rotifera</taxon>
        <taxon>Eurotatoria</taxon>
        <taxon>Bdelloidea</taxon>
        <taxon>Philodinida</taxon>
        <taxon>Philodinidae</taxon>
        <taxon>Rotaria</taxon>
    </lineage>
</organism>
<dbReference type="Proteomes" id="UP000663882">
    <property type="component" value="Unassembled WGS sequence"/>
</dbReference>
<reference evidence="1" key="1">
    <citation type="submission" date="2021-02" db="EMBL/GenBank/DDBJ databases">
        <authorList>
            <person name="Nowell W R."/>
        </authorList>
    </citation>
    <scope>NUCLEOTIDE SEQUENCE</scope>
</reference>
<evidence type="ECO:0000313" key="1">
    <source>
        <dbReference type="EMBL" id="CAF0797195.1"/>
    </source>
</evidence>